<dbReference type="InterPro" id="IPR038107">
    <property type="entry name" value="Glycos_transf_N_sf"/>
</dbReference>
<comment type="subcellular location">
    <subcellularLocation>
        <location evidence="7">Cell membrane</location>
    </subcellularLocation>
</comment>
<feature type="domain" description="3-deoxy-D-manno-octulosonic-acid transferase N-terminal" evidence="8">
    <location>
        <begin position="37"/>
        <end position="204"/>
    </location>
</feature>
<dbReference type="EC" id="2.4.99.12" evidence="2 7"/>
<proteinExistence type="inferred from homology"/>
<evidence type="ECO:0000313" key="10">
    <source>
        <dbReference type="Proteomes" id="UP001597118"/>
    </source>
</evidence>
<evidence type="ECO:0000313" key="9">
    <source>
        <dbReference type="EMBL" id="MFD1631584.1"/>
    </source>
</evidence>
<keyword evidence="7" id="KW-0448">Lipopolysaccharide biosynthesis</keyword>
<organism evidence="9 10">
    <name type="scientific">Pseudopedobacter beijingensis</name>
    <dbReference type="NCBI Taxonomy" id="1207056"/>
    <lineage>
        <taxon>Bacteria</taxon>
        <taxon>Pseudomonadati</taxon>
        <taxon>Bacteroidota</taxon>
        <taxon>Sphingobacteriia</taxon>
        <taxon>Sphingobacteriales</taxon>
        <taxon>Sphingobacteriaceae</taxon>
        <taxon>Pseudopedobacter</taxon>
    </lineage>
</organism>
<comment type="function">
    <text evidence="7">Involved in lipopolysaccharide (LPS) biosynthesis. Catalyzes the transfer of 3-deoxy-D-manno-octulosonate (Kdo) residue(s) from CMP-Kdo to lipid IV(A), the tetraacyldisaccharide-1,4'-bisphosphate precursor of lipid A.</text>
</comment>
<accession>A0ABW4IHW8</accession>
<sequence length="418" mass="48227">MLTFYNIGIRFFFFLVSFASLFNNKAKLWVQGRKNWQRKYQDIPDGEKVWFHFASLGEFEQGKPLIERIRELFPQKKIIITFFSPSGYEVRKNSPLGDYILYLPLDTAQNAKDFLNIFKPESAFFNKYEYWYHFFKETHQAGIPLYLTSSIFRPNQIFFKPYGGFNRSILNFVTHFFVQNKQSGDLLDSINIKNHSLTGDTRFDSVSNLTKRLKDLPFIDKFKDGKKLFVIGSSWPEDEQNLAPWIISNQRNWKAIIAPHEIGKEKIDSLEKLFPTDSVIRHSAINNQDISQYTVLIIDNIGMLSTLYNVADITYIGGGFNKSGIHNTLEAAAWGKAVVFGPNYQKFQEAKDLVSIGAGFSYLNKEGLHQILTKLSEDNELRTVAAQKARQYVQENIGATNLIIKQVYESGFSKKDFI</sequence>
<comment type="caution">
    <text evidence="9">The sequence shown here is derived from an EMBL/GenBank/DDBJ whole genome shotgun (WGS) entry which is preliminary data.</text>
</comment>
<dbReference type="Gene3D" id="3.40.50.2000">
    <property type="entry name" value="Glycogen Phosphorylase B"/>
    <property type="match status" value="1"/>
</dbReference>
<evidence type="ECO:0000256" key="1">
    <source>
        <dbReference type="ARBA" id="ARBA00004713"/>
    </source>
</evidence>
<evidence type="ECO:0000256" key="2">
    <source>
        <dbReference type="ARBA" id="ARBA00012621"/>
    </source>
</evidence>
<comment type="pathway">
    <text evidence="1 7">Bacterial outer membrane biogenesis; LPS core biosynthesis.</text>
</comment>
<evidence type="ECO:0000256" key="6">
    <source>
        <dbReference type="ARBA" id="ARBA00049183"/>
    </source>
</evidence>
<dbReference type="Proteomes" id="UP001597118">
    <property type="component" value="Unassembled WGS sequence"/>
</dbReference>
<dbReference type="GO" id="GO:0016740">
    <property type="term" value="F:transferase activity"/>
    <property type="evidence" value="ECO:0007669"/>
    <property type="project" value="UniProtKB-KW"/>
</dbReference>
<dbReference type="Pfam" id="PF04413">
    <property type="entry name" value="Glycos_transf_N"/>
    <property type="match status" value="1"/>
</dbReference>
<dbReference type="EMBL" id="JBHUDG010000049">
    <property type="protein sequence ID" value="MFD1631584.1"/>
    <property type="molecule type" value="Genomic_DNA"/>
</dbReference>
<dbReference type="RefSeq" id="WP_379663952.1">
    <property type="nucleotide sequence ID" value="NZ_JBHUDG010000049.1"/>
</dbReference>
<evidence type="ECO:0000256" key="4">
    <source>
        <dbReference type="ARBA" id="ARBA00022679"/>
    </source>
</evidence>
<evidence type="ECO:0000256" key="5">
    <source>
        <dbReference type="ARBA" id="ARBA00031445"/>
    </source>
</evidence>
<dbReference type="SUPFAM" id="SSF53756">
    <property type="entry name" value="UDP-Glycosyltransferase/glycogen phosphorylase"/>
    <property type="match status" value="1"/>
</dbReference>
<keyword evidence="4 7" id="KW-0808">Transferase</keyword>
<keyword evidence="7" id="KW-0472">Membrane</keyword>
<dbReference type="Gene3D" id="3.40.50.11720">
    <property type="entry name" value="3-Deoxy-D-manno-octulosonic-acid transferase, N-terminal domain"/>
    <property type="match status" value="1"/>
</dbReference>
<gene>
    <name evidence="9" type="ORF">ACFSAH_17045</name>
</gene>
<reference evidence="10" key="1">
    <citation type="journal article" date="2019" name="Int. J. Syst. Evol. Microbiol.">
        <title>The Global Catalogue of Microorganisms (GCM) 10K type strain sequencing project: providing services to taxonomists for standard genome sequencing and annotation.</title>
        <authorList>
            <consortium name="The Broad Institute Genomics Platform"/>
            <consortium name="The Broad Institute Genome Sequencing Center for Infectious Disease"/>
            <person name="Wu L."/>
            <person name="Ma J."/>
        </authorList>
    </citation>
    <scope>NUCLEOTIDE SEQUENCE [LARGE SCALE GENOMIC DNA]</scope>
    <source>
        <strain evidence="10">CCUG 53762</strain>
    </source>
</reference>
<comment type="similarity">
    <text evidence="7">Belongs to the glycosyltransferase group 1 family.</text>
</comment>
<evidence type="ECO:0000256" key="3">
    <source>
        <dbReference type="ARBA" id="ARBA00019077"/>
    </source>
</evidence>
<evidence type="ECO:0000256" key="7">
    <source>
        <dbReference type="RuleBase" id="RU365103"/>
    </source>
</evidence>
<name>A0ABW4IHW8_9SPHI</name>
<dbReference type="PANTHER" id="PTHR42755:SF1">
    <property type="entry name" value="3-DEOXY-D-MANNO-OCTULOSONIC ACID TRANSFERASE, MITOCHONDRIAL-RELATED"/>
    <property type="match status" value="1"/>
</dbReference>
<keyword evidence="7" id="KW-1003">Cell membrane</keyword>
<comment type="catalytic activity">
    <reaction evidence="6 7">
        <text>lipid IVA (E. coli) + CMP-3-deoxy-beta-D-manno-octulosonate = alpha-Kdo-(2-&gt;6)-lipid IVA (E. coli) + CMP + H(+)</text>
        <dbReference type="Rhea" id="RHEA:28066"/>
        <dbReference type="ChEBI" id="CHEBI:15378"/>
        <dbReference type="ChEBI" id="CHEBI:58603"/>
        <dbReference type="ChEBI" id="CHEBI:60364"/>
        <dbReference type="ChEBI" id="CHEBI:60377"/>
        <dbReference type="ChEBI" id="CHEBI:85987"/>
        <dbReference type="EC" id="2.4.99.12"/>
    </reaction>
</comment>
<evidence type="ECO:0000259" key="8">
    <source>
        <dbReference type="Pfam" id="PF04413"/>
    </source>
</evidence>
<dbReference type="PANTHER" id="PTHR42755">
    <property type="entry name" value="3-DEOXY-MANNO-OCTULOSONATE CYTIDYLYLTRANSFERASE"/>
    <property type="match status" value="1"/>
</dbReference>
<keyword evidence="10" id="KW-1185">Reference proteome</keyword>
<protein>
    <recommendedName>
        <fullName evidence="3 7">3-deoxy-D-manno-octulosonic acid transferase</fullName>
        <shortName evidence="7">Kdo transferase</shortName>
        <ecNumber evidence="2 7">2.4.99.12</ecNumber>
    </recommendedName>
    <alternativeName>
        <fullName evidence="5 7">Lipid IV(A) 3-deoxy-D-manno-octulosonic acid transferase</fullName>
    </alternativeName>
</protein>
<dbReference type="InterPro" id="IPR007507">
    <property type="entry name" value="Glycos_transf_N"/>
</dbReference>
<dbReference type="InterPro" id="IPR039901">
    <property type="entry name" value="Kdotransferase"/>
</dbReference>